<feature type="transmembrane region" description="Helical" evidence="2">
    <location>
        <begin position="44"/>
        <end position="64"/>
    </location>
</feature>
<reference evidence="3" key="2">
    <citation type="submission" date="2020-09" db="EMBL/GenBank/DDBJ databases">
        <authorList>
            <person name="Luo X."/>
        </authorList>
    </citation>
    <scope>NUCLEOTIDE SEQUENCE</scope>
    <source>
        <strain evidence="3">TRM S81-3</strain>
    </source>
</reference>
<feature type="compositionally biased region" description="Low complexity" evidence="1">
    <location>
        <begin position="84"/>
        <end position="94"/>
    </location>
</feature>
<feature type="region of interest" description="Disordered" evidence="1">
    <location>
        <begin position="65"/>
        <end position="111"/>
    </location>
</feature>
<protein>
    <submittedName>
        <fullName evidence="3">Uncharacterized protein</fullName>
    </submittedName>
</protein>
<name>A0A926KVK3_9ACTN</name>
<dbReference type="AlphaFoldDB" id="A0A926KVK3"/>
<comment type="caution">
    <text evidence="3">The sequence shown here is derived from an EMBL/GenBank/DDBJ whole genome shotgun (WGS) entry which is preliminary data.</text>
</comment>
<sequence length="266" mass="28046">MTGSPPYWNEDTQSWEDHDTPGPPSPPPPGSTRSAGPGGSGRRVLWTVLAAAAAVVVASGVALVRLTGDDDGDRADSRPAATRTGGPTAPESTGPGSGGPSTPPASPALPDGYELVHEQEEGFGAAVPRGWTRDTDKEPTDPFVVDYDDPAPGSRAFVRFSELSGSDPEQSLEEVRYWEGFEELAPSHPLDGENGPAYGVEYSFRSDGETWYAVEIHFRASDGSLYGVAAFDVDADLTEDRVIARTARQHFCPPGAPGCAEDQNSS</sequence>
<feature type="region of interest" description="Disordered" evidence="1">
    <location>
        <begin position="1"/>
        <end position="41"/>
    </location>
</feature>
<keyword evidence="2" id="KW-0472">Membrane</keyword>
<keyword evidence="4" id="KW-1185">Reference proteome</keyword>
<evidence type="ECO:0000313" key="4">
    <source>
        <dbReference type="Proteomes" id="UP000621210"/>
    </source>
</evidence>
<proteinExistence type="predicted"/>
<reference evidence="3" key="1">
    <citation type="submission" date="2020-09" db="EMBL/GenBank/DDBJ databases">
        <title>Streptomyces grisecoloratus sp. nov., isolated from cotton soil.</title>
        <authorList>
            <person name="Xing L."/>
        </authorList>
    </citation>
    <scope>NUCLEOTIDE SEQUENCE</scope>
    <source>
        <strain evidence="3">TRM S81-3</strain>
    </source>
</reference>
<gene>
    <name evidence="3" type="ORF">H0H10_00315</name>
</gene>
<feature type="compositionally biased region" description="Pro residues" evidence="1">
    <location>
        <begin position="21"/>
        <end position="30"/>
    </location>
</feature>
<dbReference type="RefSeq" id="WP_188178734.1">
    <property type="nucleotide sequence ID" value="NZ_JACVQF010000025.1"/>
</dbReference>
<organism evidence="3 4">
    <name type="scientific">Streptomyces griseicoloratus</name>
    <dbReference type="NCBI Taxonomy" id="2752516"/>
    <lineage>
        <taxon>Bacteria</taxon>
        <taxon>Bacillati</taxon>
        <taxon>Actinomycetota</taxon>
        <taxon>Actinomycetes</taxon>
        <taxon>Kitasatosporales</taxon>
        <taxon>Streptomycetaceae</taxon>
        <taxon>Streptomyces</taxon>
    </lineage>
</organism>
<evidence type="ECO:0000256" key="2">
    <source>
        <dbReference type="SAM" id="Phobius"/>
    </source>
</evidence>
<feature type="region of interest" description="Disordered" evidence="1">
    <location>
        <begin position="124"/>
        <end position="149"/>
    </location>
</feature>
<keyword evidence="2" id="KW-1133">Transmembrane helix</keyword>
<evidence type="ECO:0000313" key="3">
    <source>
        <dbReference type="EMBL" id="MBD0417645.1"/>
    </source>
</evidence>
<keyword evidence="2" id="KW-0812">Transmembrane</keyword>
<accession>A0A926KVK3</accession>
<dbReference type="EMBL" id="JACVQF010000025">
    <property type="protein sequence ID" value="MBD0417645.1"/>
    <property type="molecule type" value="Genomic_DNA"/>
</dbReference>
<evidence type="ECO:0000256" key="1">
    <source>
        <dbReference type="SAM" id="MobiDB-lite"/>
    </source>
</evidence>
<dbReference type="Proteomes" id="UP000621210">
    <property type="component" value="Unassembled WGS sequence"/>
</dbReference>
<feature type="compositionally biased region" description="Basic and acidic residues" evidence="1">
    <location>
        <begin position="131"/>
        <end position="140"/>
    </location>
</feature>